<evidence type="ECO:0000256" key="6">
    <source>
        <dbReference type="PIRNR" id="PIRNR039100"/>
    </source>
</evidence>
<reference evidence="7 8" key="1">
    <citation type="journal article" date="2024" name="Science">
        <title>Giant polyketide synthase enzymes in the biosynthesis of giant marine polyether toxins.</title>
        <authorList>
            <person name="Fallon T.R."/>
            <person name="Shende V.V."/>
            <person name="Wierzbicki I.H."/>
            <person name="Pendleton A.L."/>
            <person name="Watervoot N.F."/>
            <person name="Auber R.P."/>
            <person name="Gonzalez D.J."/>
            <person name="Wisecaver J.H."/>
            <person name="Moore B.S."/>
        </authorList>
    </citation>
    <scope>NUCLEOTIDE SEQUENCE [LARGE SCALE GENOMIC DNA]</scope>
    <source>
        <strain evidence="7 8">12B1</strain>
    </source>
</reference>
<organism evidence="7 8">
    <name type="scientific">Prymnesium parvum</name>
    <name type="common">Toxic golden alga</name>
    <dbReference type="NCBI Taxonomy" id="97485"/>
    <lineage>
        <taxon>Eukaryota</taxon>
        <taxon>Haptista</taxon>
        <taxon>Haptophyta</taxon>
        <taxon>Prymnesiophyceae</taxon>
        <taxon>Prymnesiales</taxon>
        <taxon>Prymnesiaceae</taxon>
        <taxon>Prymnesium</taxon>
    </lineage>
</organism>
<sequence>MSTLQPYLDCVKATLTAALCLENFASQIVERHNKPEIEVGTSEELLLNTVKIHRSEHEHVMVEAAVNSVRFSIKIKQMDEMDRILANKFARFLMLRADNFIILRRKPMPGYDISFLITNFNLEAMRKHKLVDFMVQFMEEIDSEISAMKIQVNERARTVGYQFLKEFT</sequence>
<evidence type="ECO:0000256" key="1">
    <source>
        <dbReference type="ARBA" id="ARBA00004245"/>
    </source>
</evidence>
<dbReference type="InterPro" id="IPR034666">
    <property type="entry name" value="ARPC2/4"/>
</dbReference>
<dbReference type="GO" id="GO:0034314">
    <property type="term" value="P:Arp2/3 complex-mediated actin nucleation"/>
    <property type="evidence" value="ECO:0007669"/>
    <property type="project" value="UniProtKB-UniRule"/>
</dbReference>
<dbReference type="EMBL" id="JBGBPQ010000002">
    <property type="protein sequence ID" value="KAL1527887.1"/>
    <property type="molecule type" value="Genomic_DNA"/>
</dbReference>
<gene>
    <name evidence="7" type="ORF">AB1Y20_009263</name>
</gene>
<keyword evidence="4 6" id="KW-0009">Actin-binding</keyword>
<dbReference type="GO" id="GO:0005885">
    <property type="term" value="C:Arp2/3 protein complex"/>
    <property type="evidence" value="ECO:0007669"/>
    <property type="project" value="UniProtKB-UniRule"/>
</dbReference>
<comment type="similarity">
    <text evidence="2 6">Belongs to the ARPC4 family.</text>
</comment>
<evidence type="ECO:0000313" key="8">
    <source>
        <dbReference type="Proteomes" id="UP001515480"/>
    </source>
</evidence>
<keyword evidence="8" id="KW-1185">Reference proteome</keyword>
<protein>
    <recommendedName>
        <fullName evidence="6">Actin-related protein 2/3 complex subunit 4</fullName>
    </recommendedName>
</protein>
<dbReference type="Pfam" id="PF05856">
    <property type="entry name" value="ARPC4"/>
    <property type="match status" value="1"/>
</dbReference>
<evidence type="ECO:0000256" key="2">
    <source>
        <dbReference type="ARBA" id="ARBA00005919"/>
    </source>
</evidence>
<comment type="function">
    <text evidence="6">Functions as actin-binding component of the Arp2/3 complex which is involved in regulation of actin polymerization and together with an activating nucleation-promoting factor (NPF) mediates the formation of branched actin networks. Seems to contact the mother actin filament.</text>
</comment>
<evidence type="ECO:0000313" key="7">
    <source>
        <dbReference type="EMBL" id="KAL1527887.1"/>
    </source>
</evidence>
<evidence type="ECO:0000256" key="3">
    <source>
        <dbReference type="ARBA" id="ARBA00022490"/>
    </source>
</evidence>
<name>A0AB34K3C7_PRYPA</name>
<keyword evidence="5 6" id="KW-0206">Cytoskeleton</keyword>
<dbReference type="GO" id="GO:0030041">
    <property type="term" value="P:actin filament polymerization"/>
    <property type="evidence" value="ECO:0007669"/>
    <property type="project" value="UniProtKB-UniRule"/>
</dbReference>
<dbReference type="PIRSF" id="PIRSF039100">
    <property type="entry name" value="ARPC4"/>
    <property type="match status" value="1"/>
</dbReference>
<comment type="caution">
    <text evidence="7">The sequence shown here is derived from an EMBL/GenBank/DDBJ whole genome shotgun (WGS) entry which is preliminary data.</text>
</comment>
<keyword evidence="3 6" id="KW-0963">Cytoplasm</keyword>
<evidence type="ECO:0000256" key="4">
    <source>
        <dbReference type="ARBA" id="ARBA00023203"/>
    </source>
</evidence>
<dbReference type="AlphaFoldDB" id="A0AB34K3C7"/>
<dbReference type="SUPFAM" id="SSF69645">
    <property type="entry name" value="Arp2/3 complex subunits"/>
    <property type="match status" value="1"/>
</dbReference>
<dbReference type="Proteomes" id="UP001515480">
    <property type="component" value="Unassembled WGS sequence"/>
</dbReference>
<accession>A0AB34K3C7</accession>
<dbReference type="Gene3D" id="3.30.1460.20">
    <property type="match status" value="1"/>
</dbReference>
<proteinExistence type="inferred from homology"/>
<evidence type="ECO:0000256" key="5">
    <source>
        <dbReference type="ARBA" id="ARBA00023212"/>
    </source>
</evidence>
<comment type="subcellular location">
    <subcellularLocation>
        <location evidence="1 6">Cytoplasm</location>
        <location evidence="1 6">Cytoskeleton</location>
    </subcellularLocation>
</comment>
<dbReference type="GO" id="GO:0051015">
    <property type="term" value="F:actin filament binding"/>
    <property type="evidence" value="ECO:0007669"/>
    <property type="project" value="TreeGrafter"/>
</dbReference>
<dbReference type="InterPro" id="IPR008384">
    <property type="entry name" value="ARPC4"/>
</dbReference>
<dbReference type="FunFam" id="3.30.1460.20:FF:000001">
    <property type="entry name" value="Actin-related protein 2/3 complex subunit 4"/>
    <property type="match status" value="1"/>
</dbReference>
<dbReference type="PANTHER" id="PTHR22629:SF0">
    <property type="entry name" value="ACTIN-RELATED PROTEIN 2_3 COMPLEX SUBUNIT 4"/>
    <property type="match status" value="1"/>
</dbReference>
<dbReference type="PANTHER" id="PTHR22629">
    <property type="entry name" value="ARP2/3 COMPLEX 20 KD SUBUNIT"/>
    <property type="match status" value="1"/>
</dbReference>